<keyword evidence="4" id="KW-1185">Reference proteome</keyword>
<sequence length="176" mass="20826">MKSGMPPVKAKRKNQKFTPEEDQLLLSLAKEYNNDFEKIRQQMPKFQIRQLKDRLKRKEWTEDEDRSLLDFYKLYPNKWNEIKIRILSHKSEKDIKQRYKMLMQEPVKYSLDEMLSDFKVFLQAMKLPPEESPVDFYGPYTADHLLELLNEPRLEVGFPSMPGKMPTGHPAFGGGS</sequence>
<dbReference type="SUPFAM" id="SSF46689">
    <property type="entry name" value="Homeodomain-like"/>
    <property type="match status" value="2"/>
</dbReference>
<dbReference type="VEuPathDB" id="TrichDB:TRFO_04920"/>
<reference evidence="3" key="1">
    <citation type="submission" date="2016-10" db="EMBL/GenBank/DDBJ databases">
        <authorList>
            <person name="Benchimol M."/>
            <person name="Almeida L.G."/>
            <person name="Vasconcelos A.T."/>
            <person name="Perreira-Neves A."/>
            <person name="Rosa I.A."/>
            <person name="Tasca T."/>
            <person name="Bogo M.R."/>
            <person name="de Souza W."/>
        </authorList>
    </citation>
    <scope>NUCLEOTIDE SEQUENCE [LARGE SCALE GENOMIC DNA]</scope>
    <source>
        <strain evidence="3">K</strain>
    </source>
</reference>
<comment type="caution">
    <text evidence="3">The sequence shown here is derived from an EMBL/GenBank/DDBJ whole genome shotgun (WGS) entry which is preliminary data.</text>
</comment>
<evidence type="ECO:0000313" key="4">
    <source>
        <dbReference type="Proteomes" id="UP000179807"/>
    </source>
</evidence>
<dbReference type="PROSITE" id="PS50090">
    <property type="entry name" value="MYB_LIKE"/>
    <property type="match status" value="1"/>
</dbReference>
<dbReference type="PROSITE" id="PS51294">
    <property type="entry name" value="HTH_MYB"/>
    <property type="match status" value="1"/>
</dbReference>
<accession>A0A1J4KAP5</accession>
<dbReference type="EMBL" id="MLAK01000671">
    <property type="protein sequence ID" value="OHT08307.1"/>
    <property type="molecule type" value="Genomic_DNA"/>
</dbReference>
<dbReference type="Gene3D" id="1.10.10.60">
    <property type="entry name" value="Homeodomain-like"/>
    <property type="match status" value="2"/>
</dbReference>
<feature type="domain" description="Myb-like" evidence="1">
    <location>
        <begin position="52"/>
        <end position="103"/>
    </location>
</feature>
<protein>
    <submittedName>
        <fullName evidence="3">Myb-like DNA-binding domain containing protein</fullName>
    </submittedName>
</protein>
<dbReference type="Pfam" id="PF00249">
    <property type="entry name" value="Myb_DNA-binding"/>
    <property type="match status" value="1"/>
</dbReference>
<dbReference type="InterPro" id="IPR050560">
    <property type="entry name" value="MYB_TF"/>
</dbReference>
<evidence type="ECO:0000313" key="3">
    <source>
        <dbReference type="EMBL" id="OHT08307.1"/>
    </source>
</evidence>
<name>A0A1J4KAP5_9EUKA</name>
<dbReference type="Pfam" id="PF13921">
    <property type="entry name" value="Myb_DNA-bind_6"/>
    <property type="match status" value="1"/>
</dbReference>
<dbReference type="GeneID" id="94826884"/>
<evidence type="ECO:0000259" key="1">
    <source>
        <dbReference type="PROSITE" id="PS50090"/>
    </source>
</evidence>
<dbReference type="InterPro" id="IPR001005">
    <property type="entry name" value="SANT/Myb"/>
</dbReference>
<dbReference type="GO" id="GO:0003677">
    <property type="term" value="F:DNA binding"/>
    <property type="evidence" value="ECO:0007669"/>
    <property type="project" value="UniProtKB-KW"/>
</dbReference>
<organism evidence="3 4">
    <name type="scientific">Tritrichomonas foetus</name>
    <dbReference type="NCBI Taxonomy" id="1144522"/>
    <lineage>
        <taxon>Eukaryota</taxon>
        <taxon>Metamonada</taxon>
        <taxon>Parabasalia</taxon>
        <taxon>Tritrichomonadida</taxon>
        <taxon>Tritrichomonadidae</taxon>
        <taxon>Tritrichomonas</taxon>
    </lineage>
</organism>
<dbReference type="InterPro" id="IPR017930">
    <property type="entry name" value="Myb_dom"/>
</dbReference>
<dbReference type="RefSeq" id="XP_068361443.1">
    <property type="nucleotide sequence ID" value="XM_068492180.1"/>
</dbReference>
<gene>
    <name evidence="3" type="ORF">TRFO_04920</name>
</gene>
<dbReference type="AlphaFoldDB" id="A0A1J4KAP5"/>
<feature type="domain" description="HTH myb-type" evidence="2">
    <location>
        <begin position="52"/>
        <end position="107"/>
    </location>
</feature>
<proteinExistence type="predicted"/>
<dbReference type="PANTHER" id="PTHR45614">
    <property type="entry name" value="MYB PROTEIN-RELATED"/>
    <property type="match status" value="1"/>
</dbReference>
<dbReference type="CDD" id="cd00167">
    <property type="entry name" value="SANT"/>
    <property type="match status" value="2"/>
</dbReference>
<dbReference type="SMART" id="SM00717">
    <property type="entry name" value="SANT"/>
    <property type="match status" value="2"/>
</dbReference>
<dbReference type="Proteomes" id="UP000179807">
    <property type="component" value="Unassembled WGS sequence"/>
</dbReference>
<dbReference type="InterPro" id="IPR009057">
    <property type="entry name" value="Homeodomain-like_sf"/>
</dbReference>
<evidence type="ECO:0000259" key="2">
    <source>
        <dbReference type="PROSITE" id="PS51294"/>
    </source>
</evidence>